<evidence type="ECO:0000259" key="2">
    <source>
        <dbReference type="PROSITE" id="PS50853"/>
    </source>
</evidence>
<sequence length="225" mass="24275">MISLINNFKIMKNLLIIGVFSIFIFGAGFCLAINTPSGLTPCEGNDVELSPLLNWEDVSGADHYELYYKRESDKDWTDRYPSISSYQASGLSPSTVYQWYVVSCGDPACLDKAESSLCSFKTKELEPPPNGNGHGNGGGPIEILNPLKCQDLECVINALLNLLFFLAMGLAPILIVYAGFLLLTAAGDAAKINKARQVILWTVIALIVVILAKGLPSIVKGMLGG</sequence>
<evidence type="ECO:0000313" key="3">
    <source>
        <dbReference type="EMBL" id="OGZ18952.1"/>
    </source>
</evidence>
<evidence type="ECO:0000256" key="1">
    <source>
        <dbReference type="SAM" id="Phobius"/>
    </source>
</evidence>
<dbReference type="EMBL" id="MHLY01000003">
    <property type="protein sequence ID" value="OGZ18952.1"/>
    <property type="molecule type" value="Genomic_DNA"/>
</dbReference>
<dbReference type="InterPro" id="IPR013783">
    <property type="entry name" value="Ig-like_fold"/>
</dbReference>
<feature type="transmembrane region" description="Helical" evidence="1">
    <location>
        <begin position="198"/>
        <end position="219"/>
    </location>
</feature>
<dbReference type="InterPro" id="IPR036116">
    <property type="entry name" value="FN3_sf"/>
</dbReference>
<dbReference type="PROSITE" id="PS50853">
    <property type="entry name" value="FN3"/>
    <property type="match status" value="1"/>
</dbReference>
<dbReference type="CDD" id="cd00063">
    <property type="entry name" value="FN3"/>
    <property type="match status" value="1"/>
</dbReference>
<evidence type="ECO:0000313" key="4">
    <source>
        <dbReference type="Proteomes" id="UP000176755"/>
    </source>
</evidence>
<name>A0A1G2DZW2_9BACT</name>
<keyword evidence="1" id="KW-0812">Transmembrane</keyword>
<dbReference type="Pfam" id="PF18895">
    <property type="entry name" value="T4SS_pilin"/>
    <property type="match status" value="1"/>
</dbReference>
<dbReference type="InterPro" id="IPR003961">
    <property type="entry name" value="FN3_dom"/>
</dbReference>
<feature type="transmembrane region" description="Helical" evidence="1">
    <location>
        <begin position="158"/>
        <end position="186"/>
    </location>
</feature>
<dbReference type="Gene3D" id="2.60.40.10">
    <property type="entry name" value="Immunoglobulins"/>
    <property type="match status" value="1"/>
</dbReference>
<proteinExistence type="predicted"/>
<dbReference type="STRING" id="1801663.A2175_01305"/>
<keyword evidence="1" id="KW-1133">Transmembrane helix</keyword>
<comment type="caution">
    <text evidence="3">The sequence shown here is derived from an EMBL/GenBank/DDBJ whole genome shotgun (WGS) entry which is preliminary data.</text>
</comment>
<keyword evidence="1" id="KW-0472">Membrane</keyword>
<feature type="domain" description="Fibronectin type-III" evidence="2">
    <location>
        <begin position="35"/>
        <end position="125"/>
    </location>
</feature>
<protein>
    <recommendedName>
        <fullName evidence="2">Fibronectin type-III domain-containing protein</fullName>
    </recommendedName>
</protein>
<dbReference type="SUPFAM" id="SSF49265">
    <property type="entry name" value="Fibronectin type III"/>
    <property type="match status" value="1"/>
</dbReference>
<reference evidence="3 4" key="1">
    <citation type="journal article" date="2016" name="Nat. Commun.">
        <title>Thousands of microbial genomes shed light on interconnected biogeochemical processes in an aquifer system.</title>
        <authorList>
            <person name="Anantharaman K."/>
            <person name="Brown C.T."/>
            <person name="Hug L.A."/>
            <person name="Sharon I."/>
            <person name="Castelle C.J."/>
            <person name="Probst A.J."/>
            <person name="Thomas B.C."/>
            <person name="Singh A."/>
            <person name="Wilkins M.J."/>
            <person name="Karaoz U."/>
            <person name="Brodie E.L."/>
            <person name="Williams K.H."/>
            <person name="Hubbard S.S."/>
            <person name="Banfield J.F."/>
        </authorList>
    </citation>
    <scope>NUCLEOTIDE SEQUENCE [LARGE SCALE GENOMIC DNA]</scope>
</reference>
<dbReference type="Proteomes" id="UP000176755">
    <property type="component" value="Unassembled WGS sequence"/>
</dbReference>
<organism evidence="3 4">
    <name type="scientific">Candidatus Nealsonbacteria bacterium RBG_13_42_11</name>
    <dbReference type="NCBI Taxonomy" id="1801663"/>
    <lineage>
        <taxon>Bacteria</taxon>
        <taxon>Candidatus Nealsoniibacteriota</taxon>
    </lineage>
</organism>
<gene>
    <name evidence="3" type="ORF">A2175_01305</name>
</gene>
<dbReference type="InterPro" id="IPR043993">
    <property type="entry name" value="T4SS_pilin"/>
</dbReference>
<dbReference type="AlphaFoldDB" id="A0A1G2DZW2"/>
<accession>A0A1G2DZW2</accession>